<dbReference type="InterPro" id="IPR008953">
    <property type="entry name" value="Fe_hydrogenase_HydB"/>
</dbReference>
<evidence type="ECO:0000313" key="4">
    <source>
        <dbReference type="Proteomes" id="UP000001968"/>
    </source>
</evidence>
<dbReference type="OrthoDB" id="5360755at2"/>
<dbReference type="SMART" id="SM00902">
    <property type="entry name" value="Fe_hyd_SSU"/>
    <property type="match status" value="1"/>
</dbReference>
<dbReference type="InterPro" id="IPR006311">
    <property type="entry name" value="TAT_signal"/>
</dbReference>
<dbReference type="KEGG" id="swo:Swol_1926"/>
<evidence type="ECO:0000259" key="2">
    <source>
        <dbReference type="SMART" id="SM00902"/>
    </source>
</evidence>
<dbReference type="Gene3D" id="4.10.260.20">
    <property type="entry name" value="Iron hydrogenase, small subunit"/>
    <property type="match status" value="1"/>
</dbReference>
<dbReference type="GO" id="GO:0051536">
    <property type="term" value="F:iron-sulfur cluster binding"/>
    <property type="evidence" value="ECO:0007669"/>
    <property type="project" value="InterPro"/>
</dbReference>
<sequence>MKLFHESEGITRRQFFKGAGMLTMAAVISGVFAKFGFDVFAASDDYIAKRAAGLYTLDESMAIRKSHENPEVIQIYQDFLSPGKLECVSPKAHHLLHTKYGQDIPGFIAELKNPHYVHEAEPAANEEASAEEPAA</sequence>
<dbReference type="Proteomes" id="UP000001968">
    <property type="component" value="Chromosome"/>
</dbReference>
<name>Q0AVN1_SYNWW</name>
<keyword evidence="4" id="KW-1185">Reference proteome</keyword>
<feature type="transmembrane region" description="Helical" evidence="1">
    <location>
        <begin position="21"/>
        <end position="42"/>
    </location>
</feature>
<dbReference type="GO" id="GO:0005506">
    <property type="term" value="F:iron ion binding"/>
    <property type="evidence" value="ECO:0007669"/>
    <property type="project" value="InterPro"/>
</dbReference>
<evidence type="ECO:0000313" key="3">
    <source>
        <dbReference type="EMBL" id="ABI69223.1"/>
    </source>
</evidence>
<dbReference type="EMBL" id="CP000448">
    <property type="protein sequence ID" value="ABI69223.1"/>
    <property type="molecule type" value="Genomic_DNA"/>
</dbReference>
<dbReference type="GO" id="GO:0009055">
    <property type="term" value="F:electron transfer activity"/>
    <property type="evidence" value="ECO:0007669"/>
    <property type="project" value="InterPro"/>
</dbReference>
<dbReference type="InterPro" id="IPR003149">
    <property type="entry name" value="Fe_hydrogenase_ssu"/>
</dbReference>
<accession>Q0AVN1</accession>
<proteinExistence type="predicted"/>
<dbReference type="AlphaFoldDB" id="Q0AVN1"/>
<dbReference type="GO" id="GO:0008901">
    <property type="term" value="F:ferredoxin hydrogenase activity"/>
    <property type="evidence" value="ECO:0007669"/>
    <property type="project" value="InterPro"/>
</dbReference>
<reference evidence="4" key="1">
    <citation type="journal article" date="2010" name="Environ. Microbiol.">
        <title>The genome of Syntrophomonas wolfei: new insights into syntrophic metabolism and biohydrogen production.</title>
        <authorList>
            <person name="Sieber J.R."/>
            <person name="Sims D.R."/>
            <person name="Han C."/>
            <person name="Kim E."/>
            <person name="Lykidis A."/>
            <person name="Lapidus A.L."/>
            <person name="McDonnald E."/>
            <person name="Rohlin L."/>
            <person name="Culley D.E."/>
            <person name="Gunsalus R."/>
            <person name="McInerney M.J."/>
        </authorList>
    </citation>
    <scope>NUCLEOTIDE SEQUENCE [LARGE SCALE GENOMIC DNA]</scope>
    <source>
        <strain evidence="4">DSM 2245B / Goettingen</strain>
    </source>
</reference>
<feature type="domain" description="Iron hydrogenase small subunit" evidence="2">
    <location>
        <begin position="41"/>
        <end position="104"/>
    </location>
</feature>
<dbReference type="PROSITE" id="PS51318">
    <property type="entry name" value="TAT"/>
    <property type="match status" value="1"/>
</dbReference>
<dbReference type="eggNOG" id="COG4624">
    <property type="taxonomic scope" value="Bacteria"/>
</dbReference>
<evidence type="ECO:0000256" key="1">
    <source>
        <dbReference type="SAM" id="Phobius"/>
    </source>
</evidence>
<gene>
    <name evidence="3" type="ordered locus">Swol_1926</name>
</gene>
<dbReference type="Pfam" id="PF02256">
    <property type="entry name" value="Fe_hyd_SSU"/>
    <property type="match status" value="1"/>
</dbReference>
<dbReference type="SUPFAM" id="SSF48674">
    <property type="entry name" value="Fe-only hydrogenase smaller subunit"/>
    <property type="match status" value="1"/>
</dbReference>
<keyword evidence="1" id="KW-1133">Transmembrane helix</keyword>
<dbReference type="STRING" id="335541.Swol_1926"/>
<dbReference type="RefSeq" id="WP_011641316.1">
    <property type="nucleotide sequence ID" value="NC_008346.1"/>
</dbReference>
<dbReference type="GO" id="GO:0042597">
    <property type="term" value="C:periplasmic space"/>
    <property type="evidence" value="ECO:0007669"/>
    <property type="project" value="InterPro"/>
</dbReference>
<keyword evidence="1" id="KW-0812">Transmembrane</keyword>
<organism evidence="3 4">
    <name type="scientific">Syntrophomonas wolfei subsp. wolfei (strain DSM 2245B / Goettingen)</name>
    <dbReference type="NCBI Taxonomy" id="335541"/>
    <lineage>
        <taxon>Bacteria</taxon>
        <taxon>Bacillati</taxon>
        <taxon>Bacillota</taxon>
        <taxon>Clostridia</taxon>
        <taxon>Eubacteriales</taxon>
        <taxon>Syntrophomonadaceae</taxon>
        <taxon>Syntrophomonas</taxon>
    </lineage>
</organism>
<dbReference type="InterPro" id="IPR036991">
    <property type="entry name" value="Fe_hydrogenase_ssu_sf"/>
</dbReference>
<dbReference type="HOGENOM" id="CLU_2060269_0_0_9"/>
<protein>
    <recommendedName>
        <fullName evidence="2">Iron hydrogenase small subunit domain-containing protein</fullName>
    </recommendedName>
</protein>
<keyword evidence="1" id="KW-0472">Membrane</keyword>